<accession>A0A1L0D7A1</accession>
<evidence type="ECO:0000259" key="7">
    <source>
        <dbReference type="PROSITE" id="PS50105"/>
    </source>
</evidence>
<feature type="domain" description="PH" evidence="6">
    <location>
        <begin position="561"/>
        <end position="686"/>
    </location>
</feature>
<dbReference type="Proteomes" id="UP000182334">
    <property type="component" value="Chromosome I"/>
</dbReference>
<proteinExistence type="predicted"/>
<dbReference type="FunFam" id="2.30.29.30:FF:000230">
    <property type="entry name" value="Polarized growth protein (Boi2)"/>
    <property type="match status" value="1"/>
</dbReference>
<keyword evidence="9" id="KW-1185">Reference proteome</keyword>
<feature type="region of interest" description="Disordered" evidence="4">
    <location>
        <begin position="267"/>
        <end position="297"/>
    </location>
</feature>
<dbReference type="InterPro" id="IPR001660">
    <property type="entry name" value="SAM"/>
</dbReference>
<evidence type="ECO:0000256" key="3">
    <source>
        <dbReference type="PROSITE-ProRule" id="PRU00192"/>
    </source>
</evidence>
<dbReference type="PANTHER" id="PTHR22902">
    <property type="entry name" value="SESQUIPEDALIAN"/>
    <property type="match status" value="1"/>
</dbReference>
<evidence type="ECO:0000259" key="5">
    <source>
        <dbReference type="PROSITE" id="PS50002"/>
    </source>
</evidence>
<evidence type="ECO:0000256" key="2">
    <source>
        <dbReference type="ARBA" id="ARBA00022553"/>
    </source>
</evidence>
<dbReference type="STRING" id="45354.A0A1L0D7A1"/>
<organism evidence="8 9">
    <name type="scientific">Sungouiella intermedia</name>
    <dbReference type="NCBI Taxonomy" id="45354"/>
    <lineage>
        <taxon>Eukaryota</taxon>
        <taxon>Fungi</taxon>
        <taxon>Dikarya</taxon>
        <taxon>Ascomycota</taxon>
        <taxon>Saccharomycotina</taxon>
        <taxon>Pichiomycetes</taxon>
        <taxon>Metschnikowiaceae</taxon>
        <taxon>Sungouiella</taxon>
    </lineage>
</organism>
<gene>
    <name evidence="8" type="ORF">SAMEA4029010_CIC11G00000001406</name>
</gene>
<dbReference type="PROSITE" id="PS50002">
    <property type="entry name" value="SH3"/>
    <property type="match status" value="1"/>
</dbReference>
<keyword evidence="2" id="KW-0597">Phosphoprotein</keyword>
<dbReference type="Gene3D" id="2.30.30.40">
    <property type="entry name" value="SH3 Domains"/>
    <property type="match status" value="1"/>
</dbReference>
<dbReference type="SUPFAM" id="SSF50044">
    <property type="entry name" value="SH3-domain"/>
    <property type="match status" value="1"/>
</dbReference>
<dbReference type="InterPro" id="IPR036028">
    <property type="entry name" value="SH3-like_dom_sf"/>
</dbReference>
<dbReference type="EMBL" id="LT635756">
    <property type="protein sequence ID" value="SGZ47956.1"/>
    <property type="molecule type" value="Genomic_DNA"/>
</dbReference>
<feature type="compositionally biased region" description="Basic and acidic residues" evidence="4">
    <location>
        <begin position="862"/>
        <end position="871"/>
    </location>
</feature>
<feature type="compositionally biased region" description="Polar residues" evidence="4">
    <location>
        <begin position="101"/>
        <end position="115"/>
    </location>
</feature>
<feature type="compositionally biased region" description="Polar residues" evidence="4">
    <location>
        <begin position="873"/>
        <end position="894"/>
    </location>
</feature>
<evidence type="ECO:0000313" key="9">
    <source>
        <dbReference type="Proteomes" id="UP000182334"/>
    </source>
</evidence>
<feature type="region of interest" description="Disordered" evidence="4">
    <location>
        <begin position="858"/>
        <end position="901"/>
    </location>
</feature>
<dbReference type="CDD" id="cd11886">
    <property type="entry name" value="SH3_BOI"/>
    <property type="match status" value="1"/>
</dbReference>
<reference evidence="8 9" key="1">
    <citation type="submission" date="2016-10" db="EMBL/GenBank/DDBJ databases">
        <authorList>
            <person name="de Groot N.N."/>
        </authorList>
    </citation>
    <scope>NUCLEOTIDE SEQUENCE [LARGE SCALE GENOMIC DNA]</scope>
    <source>
        <strain evidence="8 9">CBS 141442</strain>
    </source>
</reference>
<sequence length="920" mass="101247">MSGAIYVCIKQFNARLGDELNLKVGDRIEVLADDSEYNDGWYMGRNVVSNKVGLFPKSFTQLALETKLDPPLLRLRSRRLPGGAKGNDAALPVAPLEEQKSVQPSEDSTSSQKPTSDVHHTMSEIDRALQELRMLKDAPAKQFTADLPQQQKQATLDPQKGHLRTSSSVSLTQDLNPLKAREWTPKQVSLYFAIVLGFDMDVAGKFARHKITGEILFELDLAHLKELEIDSFGTRFEVYKEIEKLKQISSRAKTLNPPPLNGLLTTTLGPKHTLRASPPFNNLDEDRNKSSDNSLLLPSVQLGSKDSLGRNASTSFLPLSSSTQAAETGQYSTEKSPAEFPGSFMSPRRAPEPPSQSPMNRNYRFGGSPMTPQNNGLHGLYKTRTNASSAALSSANGNTYLRPASSVYDGSVMIHHRRGSSGISNSHRRHSSVFSFLSGNNDEPLGTKEKLQSQNLYKEDTSTPRHVSSPVKHLSKYLGDDFVEESVDIDDVGLSPRKVKSGKPVEKDKEGKKEENPQSRLKSLRSVSTQNFRNLTVLKKLKTSAFQEGIRDINPDDAIKSSNYSGWMSKKSGSTLGWRSRYFTLHGTRLSYFTSLRDKREKGLIDITAHKVIPISTEGDQSASNDKYIALYAALTGFGRYCFKLVPPAPGFKKGLTFTQPKTHYFAVETQEEMRGWLKALMTATIDIDDSVPVVSSCNTPTVTLAKAQELLAKAREETKIKDEELRARGFLRDGEYLDDETMRLTYYNNSATSEEASPIVGSIDETTISSTTAGTNGGANGLTSSSSNPKLTVDTLTKNYRTPSTPQVSNNSGGFASPYLLASGLLSPKLGNNGVSNTSNSSTPYIVLKKDYFEEGEPMDESVRPPKIEEGTPSQKSIGSSSPKQFFTHSNGRLVSGSKKKEKMMAYTNEGSFVIKQKK</sequence>
<name>A0A1L0D7A1_9ASCO</name>
<dbReference type="GO" id="GO:0005829">
    <property type="term" value="C:cytosol"/>
    <property type="evidence" value="ECO:0007669"/>
    <property type="project" value="GOC"/>
</dbReference>
<protein>
    <submittedName>
        <fullName evidence="8">CIC11C00000001406</fullName>
    </submittedName>
</protein>
<dbReference type="InterPro" id="IPR045188">
    <property type="entry name" value="Boi1/Boi2-like"/>
</dbReference>
<evidence type="ECO:0000256" key="1">
    <source>
        <dbReference type="ARBA" id="ARBA00022443"/>
    </source>
</evidence>
<dbReference type="CDD" id="cd13316">
    <property type="entry name" value="PH_Boi"/>
    <property type="match status" value="1"/>
</dbReference>
<feature type="compositionally biased region" description="Basic and acidic residues" evidence="4">
    <location>
        <begin position="445"/>
        <end position="463"/>
    </location>
</feature>
<dbReference type="Gene3D" id="2.30.29.30">
    <property type="entry name" value="Pleckstrin-homology domain (PH domain)/Phosphotyrosine-binding domain (PTB)"/>
    <property type="match status" value="1"/>
</dbReference>
<feature type="region of interest" description="Disordered" evidence="4">
    <location>
        <begin position="434"/>
        <end position="472"/>
    </location>
</feature>
<dbReference type="GO" id="GO:0001881">
    <property type="term" value="P:receptor recycling"/>
    <property type="evidence" value="ECO:0007669"/>
    <property type="project" value="TreeGrafter"/>
</dbReference>
<dbReference type="InterPro" id="IPR035551">
    <property type="entry name" value="Boi1/2_SH3"/>
</dbReference>
<dbReference type="Pfam" id="PF00169">
    <property type="entry name" value="PH"/>
    <property type="match status" value="1"/>
</dbReference>
<dbReference type="InterPro" id="IPR011993">
    <property type="entry name" value="PH-like_dom_sf"/>
</dbReference>
<dbReference type="SUPFAM" id="SSF50729">
    <property type="entry name" value="PH domain-like"/>
    <property type="match status" value="1"/>
</dbReference>
<dbReference type="GO" id="GO:0005802">
    <property type="term" value="C:trans-Golgi network"/>
    <property type="evidence" value="ECO:0007669"/>
    <property type="project" value="TreeGrafter"/>
</dbReference>
<dbReference type="OrthoDB" id="73680at2759"/>
<evidence type="ECO:0000259" key="6">
    <source>
        <dbReference type="PROSITE" id="PS50003"/>
    </source>
</evidence>
<feature type="compositionally biased region" description="Basic and acidic residues" evidence="4">
    <location>
        <begin position="503"/>
        <end position="517"/>
    </location>
</feature>
<dbReference type="SMART" id="SM00326">
    <property type="entry name" value="SH3"/>
    <property type="match status" value="1"/>
</dbReference>
<evidence type="ECO:0000313" key="8">
    <source>
        <dbReference type="EMBL" id="SGZ47956.1"/>
    </source>
</evidence>
<dbReference type="CDD" id="cd09535">
    <property type="entry name" value="SAM_BOI-like_fungal"/>
    <property type="match status" value="1"/>
</dbReference>
<dbReference type="SMART" id="SM00454">
    <property type="entry name" value="SAM"/>
    <property type="match status" value="1"/>
</dbReference>
<dbReference type="GO" id="GO:0055037">
    <property type="term" value="C:recycling endosome"/>
    <property type="evidence" value="ECO:0007669"/>
    <property type="project" value="TreeGrafter"/>
</dbReference>
<dbReference type="PROSITE" id="PS50003">
    <property type="entry name" value="PH_DOMAIN"/>
    <property type="match status" value="1"/>
</dbReference>
<feature type="region of interest" description="Disordered" evidence="4">
    <location>
        <begin position="143"/>
        <end position="165"/>
    </location>
</feature>
<feature type="region of interest" description="Disordered" evidence="4">
    <location>
        <begin position="77"/>
        <end position="120"/>
    </location>
</feature>
<dbReference type="SMART" id="SM00233">
    <property type="entry name" value="PH"/>
    <property type="match status" value="1"/>
</dbReference>
<dbReference type="InterPro" id="IPR013761">
    <property type="entry name" value="SAM/pointed_sf"/>
</dbReference>
<feature type="compositionally biased region" description="Polar residues" evidence="4">
    <location>
        <begin position="315"/>
        <end position="335"/>
    </location>
</feature>
<dbReference type="InterPro" id="IPR001452">
    <property type="entry name" value="SH3_domain"/>
</dbReference>
<feature type="domain" description="SH3" evidence="5">
    <location>
        <begin position="1"/>
        <end position="65"/>
    </location>
</feature>
<keyword evidence="1 3" id="KW-0728">SH3 domain</keyword>
<dbReference type="Pfam" id="PF07647">
    <property type="entry name" value="SAM_2"/>
    <property type="match status" value="1"/>
</dbReference>
<dbReference type="SUPFAM" id="SSF47769">
    <property type="entry name" value="SAM/Pointed domain"/>
    <property type="match status" value="1"/>
</dbReference>
<dbReference type="PROSITE" id="PS50105">
    <property type="entry name" value="SAM_DOMAIN"/>
    <property type="match status" value="1"/>
</dbReference>
<dbReference type="GO" id="GO:0042147">
    <property type="term" value="P:retrograde transport, endosome to Golgi"/>
    <property type="evidence" value="ECO:0007669"/>
    <property type="project" value="TreeGrafter"/>
</dbReference>
<dbReference type="Gene3D" id="1.10.150.50">
    <property type="entry name" value="Transcription Factor, Ets-1"/>
    <property type="match status" value="1"/>
</dbReference>
<feature type="region of interest" description="Disordered" evidence="4">
    <location>
        <begin position="315"/>
        <end position="359"/>
    </location>
</feature>
<feature type="compositionally biased region" description="Polar residues" evidence="4">
    <location>
        <begin position="147"/>
        <end position="156"/>
    </location>
</feature>
<evidence type="ECO:0000256" key="4">
    <source>
        <dbReference type="SAM" id="MobiDB-lite"/>
    </source>
</evidence>
<dbReference type="PANTHER" id="PTHR22902:SF27">
    <property type="entry name" value="PLECKSTRIN HOMOLOGY DOMAIN-CONTAINING FAMILY A MEMBER 3"/>
    <property type="match status" value="1"/>
</dbReference>
<dbReference type="GO" id="GO:0005769">
    <property type="term" value="C:early endosome"/>
    <property type="evidence" value="ECO:0007669"/>
    <property type="project" value="TreeGrafter"/>
</dbReference>
<feature type="region of interest" description="Disordered" evidence="4">
    <location>
        <begin position="494"/>
        <end position="525"/>
    </location>
</feature>
<dbReference type="Pfam" id="PF00018">
    <property type="entry name" value="SH3_1"/>
    <property type="match status" value="1"/>
</dbReference>
<dbReference type="GO" id="GO:0007032">
    <property type="term" value="P:endosome organization"/>
    <property type="evidence" value="ECO:0007669"/>
    <property type="project" value="TreeGrafter"/>
</dbReference>
<dbReference type="AlphaFoldDB" id="A0A1L0D7A1"/>
<feature type="domain" description="SAM" evidence="7">
    <location>
        <begin position="183"/>
        <end position="248"/>
    </location>
</feature>
<dbReference type="InterPro" id="IPR001849">
    <property type="entry name" value="PH_domain"/>
</dbReference>